<evidence type="ECO:0000256" key="1">
    <source>
        <dbReference type="ARBA" id="ARBA00004370"/>
    </source>
</evidence>
<keyword evidence="5 9" id="KW-1133">Transmembrane helix</keyword>
<keyword evidence="3" id="KW-0132">Cell division</keyword>
<dbReference type="PROSITE" id="PS51779">
    <property type="entry name" value="POTRA"/>
    <property type="match status" value="1"/>
</dbReference>
<comment type="subcellular location">
    <subcellularLocation>
        <location evidence="1">Membrane</location>
    </subcellularLocation>
</comment>
<dbReference type="GO" id="GO:0090529">
    <property type="term" value="P:cell septum assembly"/>
    <property type="evidence" value="ECO:0007669"/>
    <property type="project" value="InterPro"/>
</dbReference>
<dbReference type="InterPro" id="IPR013685">
    <property type="entry name" value="POTRA_FtsQ_type"/>
</dbReference>
<dbReference type="AlphaFoldDB" id="A0A3B1CQF8"/>
<evidence type="ECO:0000256" key="6">
    <source>
        <dbReference type="ARBA" id="ARBA00023136"/>
    </source>
</evidence>
<evidence type="ECO:0000256" key="2">
    <source>
        <dbReference type="ARBA" id="ARBA00022475"/>
    </source>
</evidence>
<dbReference type="PANTHER" id="PTHR35851">
    <property type="entry name" value="CELL DIVISION PROTEIN FTSQ"/>
    <property type="match status" value="1"/>
</dbReference>
<organism evidence="11">
    <name type="scientific">hydrothermal vent metagenome</name>
    <dbReference type="NCBI Taxonomy" id="652676"/>
    <lineage>
        <taxon>unclassified sequences</taxon>
        <taxon>metagenomes</taxon>
        <taxon>ecological metagenomes</taxon>
    </lineage>
</organism>
<reference evidence="11" key="1">
    <citation type="submission" date="2018-06" db="EMBL/GenBank/DDBJ databases">
        <authorList>
            <person name="Zhirakovskaya E."/>
        </authorList>
    </citation>
    <scope>NUCLEOTIDE SEQUENCE</scope>
</reference>
<accession>A0A3B1CQF8</accession>
<keyword evidence="6 9" id="KW-0472">Membrane</keyword>
<dbReference type="InterPro" id="IPR034746">
    <property type="entry name" value="POTRA"/>
</dbReference>
<dbReference type="Gene3D" id="3.10.20.310">
    <property type="entry name" value="membrane protein fhac"/>
    <property type="match status" value="1"/>
</dbReference>
<evidence type="ECO:0000256" key="3">
    <source>
        <dbReference type="ARBA" id="ARBA00022618"/>
    </source>
</evidence>
<evidence type="ECO:0000256" key="7">
    <source>
        <dbReference type="ARBA" id="ARBA00023306"/>
    </source>
</evidence>
<evidence type="ECO:0000256" key="4">
    <source>
        <dbReference type="ARBA" id="ARBA00022692"/>
    </source>
</evidence>
<dbReference type="GO" id="GO:0016020">
    <property type="term" value="C:membrane"/>
    <property type="evidence" value="ECO:0007669"/>
    <property type="project" value="UniProtKB-SubCell"/>
</dbReference>
<feature type="transmembrane region" description="Helical" evidence="9">
    <location>
        <begin position="30"/>
        <end position="51"/>
    </location>
</feature>
<feature type="domain" description="POTRA" evidence="10">
    <location>
        <begin position="60"/>
        <end position="128"/>
    </location>
</feature>
<feature type="region of interest" description="Disordered" evidence="8">
    <location>
        <begin position="1"/>
        <end position="21"/>
    </location>
</feature>
<dbReference type="Pfam" id="PF08478">
    <property type="entry name" value="POTRA_1"/>
    <property type="match status" value="1"/>
</dbReference>
<evidence type="ECO:0000256" key="9">
    <source>
        <dbReference type="SAM" id="Phobius"/>
    </source>
</evidence>
<keyword evidence="2" id="KW-1003">Cell membrane</keyword>
<evidence type="ECO:0000313" key="11">
    <source>
        <dbReference type="EMBL" id="VAX26154.1"/>
    </source>
</evidence>
<evidence type="ECO:0000256" key="8">
    <source>
        <dbReference type="SAM" id="MobiDB-lite"/>
    </source>
</evidence>
<proteinExistence type="predicted"/>
<dbReference type="EMBL" id="UOGF01000007">
    <property type="protein sequence ID" value="VAX26154.1"/>
    <property type="molecule type" value="Genomic_DNA"/>
</dbReference>
<sequence>MPIKINKRRKRPTKKRGQTSAQVKTSFEGGVRIVVVAFVVGAGLFMLTLGVEKIGTLSVFEVKEIQWIGLKHLTEKKMGERFQSVLGKNLFKVDIAAIQERLLAHQWIKEATVKKRFPNRILIVVIERKPASVEYEKGTLMGETVNFTTAPYLVDQEGITLQQGGPFPAKLPRLININPENYADGLALGTLAQNRPGVFIDLSDPKNLQVYFITPEEKMQTGLLHLGADKHAEKWLQFLEIETDLAERGLSSWELDLRISGMAVLKASEPGRSPNTLYF</sequence>
<gene>
    <name evidence="11" type="ORF">MNBD_NITROSPIRAE01-1177</name>
</gene>
<keyword evidence="4 9" id="KW-0812">Transmembrane</keyword>
<evidence type="ECO:0000259" key="10">
    <source>
        <dbReference type="PROSITE" id="PS51779"/>
    </source>
</evidence>
<dbReference type="PANTHER" id="PTHR35851:SF1">
    <property type="entry name" value="CELL DIVISION PROTEIN FTSQ"/>
    <property type="match status" value="1"/>
</dbReference>
<protein>
    <recommendedName>
        <fullName evidence="10">POTRA domain-containing protein</fullName>
    </recommendedName>
</protein>
<dbReference type="InterPro" id="IPR026579">
    <property type="entry name" value="FtsQ"/>
</dbReference>
<evidence type="ECO:0000256" key="5">
    <source>
        <dbReference type="ARBA" id="ARBA00022989"/>
    </source>
</evidence>
<keyword evidence="7" id="KW-0131">Cell cycle</keyword>
<name>A0A3B1CQF8_9ZZZZ</name>
<feature type="compositionally biased region" description="Basic residues" evidence="8">
    <location>
        <begin position="1"/>
        <end position="17"/>
    </location>
</feature>